<reference evidence="1 2" key="1">
    <citation type="journal article" date="2024" name="G3 (Bethesda)">
        <title>Genome assembly of Hibiscus sabdariffa L. provides insights into metabolisms of medicinal natural products.</title>
        <authorList>
            <person name="Kim T."/>
        </authorList>
    </citation>
    <scope>NUCLEOTIDE SEQUENCE [LARGE SCALE GENOMIC DNA]</scope>
    <source>
        <strain evidence="1">TK-2024</strain>
        <tissue evidence="1">Old leaves</tissue>
    </source>
</reference>
<evidence type="ECO:0000313" key="2">
    <source>
        <dbReference type="Proteomes" id="UP001396334"/>
    </source>
</evidence>
<gene>
    <name evidence="1" type="ORF">V6N11_070289</name>
</gene>
<name>A0ABR2QEJ0_9ROSI</name>
<proteinExistence type="predicted"/>
<dbReference type="EMBL" id="JBBPBN010000040">
    <property type="protein sequence ID" value="KAK8999112.1"/>
    <property type="molecule type" value="Genomic_DNA"/>
</dbReference>
<organism evidence="1 2">
    <name type="scientific">Hibiscus sabdariffa</name>
    <name type="common">roselle</name>
    <dbReference type="NCBI Taxonomy" id="183260"/>
    <lineage>
        <taxon>Eukaryota</taxon>
        <taxon>Viridiplantae</taxon>
        <taxon>Streptophyta</taxon>
        <taxon>Embryophyta</taxon>
        <taxon>Tracheophyta</taxon>
        <taxon>Spermatophyta</taxon>
        <taxon>Magnoliopsida</taxon>
        <taxon>eudicotyledons</taxon>
        <taxon>Gunneridae</taxon>
        <taxon>Pentapetalae</taxon>
        <taxon>rosids</taxon>
        <taxon>malvids</taxon>
        <taxon>Malvales</taxon>
        <taxon>Malvaceae</taxon>
        <taxon>Malvoideae</taxon>
        <taxon>Hibiscus</taxon>
    </lineage>
</organism>
<keyword evidence="2" id="KW-1185">Reference proteome</keyword>
<sequence length="84" mass="10009">MKKGIIRERQKEKKQECIGVNDVRREAEDGGRRYGVADVRMSEQVRSDEDRQGRQRVVRRRRGCTTVVRKSVRRLTVKGRRRLK</sequence>
<accession>A0ABR2QEJ0</accession>
<comment type="caution">
    <text evidence="1">The sequence shown here is derived from an EMBL/GenBank/DDBJ whole genome shotgun (WGS) entry which is preliminary data.</text>
</comment>
<dbReference type="Proteomes" id="UP001396334">
    <property type="component" value="Unassembled WGS sequence"/>
</dbReference>
<protein>
    <submittedName>
        <fullName evidence="1">Uncharacterized protein</fullName>
    </submittedName>
</protein>
<evidence type="ECO:0000313" key="1">
    <source>
        <dbReference type="EMBL" id="KAK8999112.1"/>
    </source>
</evidence>